<evidence type="ECO:0000313" key="3">
    <source>
        <dbReference type="Proteomes" id="UP000184255"/>
    </source>
</evidence>
<feature type="region of interest" description="Disordered" evidence="1">
    <location>
        <begin position="145"/>
        <end position="174"/>
    </location>
</feature>
<organism evidence="2 3">
    <name type="scientific">Fusarium mangiferae</name>
    <name type="common">Mango malformation disease fungus</name>
    <dbReference type="NCBI Taxonomy" id="192010"/>
    <lineage>
        <taxon>Eukaryota</taxon>
        <taxon>Fungi</taxon>
        <taxon>Dikarya</taxon>
        <taxon>Ascomycota</taxon>
        <taxon>Pezizomycotina</taxon>
        <taxon>Sordariomycetes</taxon>
        <taxon>Hypocreomycetidae</taxon>
        <taxon>Hypocreales</taxon>
        <taxon>Nectriaceae</taxon>
        <taxon>Fusarium</taxon>
        <taxon>Fusarium fujikuroi species complex</taxon>
    </lineage>
</organism>
<dbReference type="VEuPathDB" id="FungiDB:FMAN_14286"/>
<evidence type="ECO:0000256" key="1">
    <source>
        <dbReference type="SAM" id="MobiDB-lite"/>
    </source>
</evidence>
<evidence type="ECO:0000313" key="2">
    <source>
        <dbReference type="EMBL" id="CVL09011.1"/>
    </source>
</evidence>
<sequence>MQSPPNAQKMEGRPELSSEITVRCFERLAAQLKTCQQIPVPDKNTTVPHPHLEYLRKWISKFERLQSSKDEEEHKRNQKECIEELLDSIPPRAAQNTMETWRQSMRENSTQSNGIRMAANAADNVGGVTSQQDQTSNNFVIETQDSDVEVPVHSGGPAASCNRAIDLSSDARNT</sequence>
<reference evidence="3" key="1">
    <citation type="journal article" date="2016" name="Genome Biol. Evol.">
        <title>Comparative 'omics' of the Fusarium fujikuroi species complex highlights differences in genetic potential and metabolite synthesis.</title>
        <authorList>
            <person name="Niehaus E.-M."/>
            <person name="Muensterkoetter M."/>
            <person name="Proctor R.H."/>
            <person name="Brown D.W."/>
            <person name="Sharon A."/>
            <person name="Idan Y."/>
            <person name="Oren-Young L."/>
            <person name="Sieber C.M."/>
            <person name="Novak O."/>
            <person name="Pencik A."/>
            <person name="Tarkowska D."/>
            <person name="Hromadova K."/>
            <person name="Freeman S."/>
            <person name="Maymon M."/>
            <person name="Elazar M."/>
            <person name="Youssef S.A."/>
            <person name="El-Shabrawy E.S.M."/>
            <person name="Shalaby A.B.A."/>
            <person name="Houterman P."/>
            <person name="Brock N.L."/>
            <person name="Burkhardt I."/>
            <person name="Tsavkelova E.A."/>
            <person name="Dickschat J.S."/>
            <person name="Galuszka P."/>
            <person name="Gueldener U."/>
            <person name="Tudzynski B."/>
        </authorList>
    </citation>
    <scope>NUCLEOTIDE SEQUENCE [LARGE SCALE GENOMIC DNA]</scope>
    <source>
        <strain evidence="3">MRC7560</strain>
    </source>
</reference>
<name>A0A1L7UNF1_FUSMA</name>
<accession>A0A1L7UNF1</accession>
<dbReference type="Proteomes" id="UP000184255">
    <property type="component" value="Unassembled WGS sequence"/>
</dbReference>
<keyword evidence="3" id="KW-1185">Reference proteome</keyword>
<dbReference type="EMBL" id="FCQH01000029">
    <property type="protein sequence ID" value="CVL09011.1"/>
    <property type="molecule type" value="Genomic_DNA"/>
</dbReference>
<comment type="caution">
    <text evidence="2">The sequence shown here is derived from an EMBL/GenBank/DDBJ whole genome shotgun (WGS) entry which is preliminary data.</text>
</comment>
<proteinExistence type="predicted"/>
<dbReference type="AlphaFoldDB" id="A0A1L7UNF1"/>
<dbReference type="RefSeq" id="XP_041691417.1">
    <property type="nucleotide sequence ID" value="XM_041826103.1"/>
</dbReference>
<gene>
    <name evidence="2" type="ORF">FMAN_14286</name>
</gene>
<protein>
    <submittedName>
        <fullName evidence="2">Uncharacterized protein</fullName>
    </submittedName>
</protein>
<dbReference type="GeneID" id="65093534"/>